<feature type="region of interest" description="Disordered" evidence="1">
    <location>
        <begin position="1"/>
        <end position="31"/>
    </location>
</feature>
<evidence type="ECO:0000256" key="1">
    <source>
        <dbReference type="SAM" id="MobiDB-lite"/>
    </source>
</evidence>
<dbReference type="AlphaFoldDB" id="A0A915I240"/>
<evidence type="ECO:0000313" key="3">
    <source>
        <dbReference type="WBParaSite" id="nRc.2.0.1.t07771-RA"/>
    </source>
</evidence>
<protein>
    <submittedName>
        <fullName evidence="3">Uncharacterized protein</fullName>
    </submittedName>
</protein>
<accession>A0A915I240</accession>
<organism evidence="2 3">
    <name type="scientific">Romanomermis culicivorax</name>
    <name type="common">Nematode worm</name>
    <dbReference type="NCBI Taxonomy" id="13658"/>
    <lineage>
        <taxon>Eukaryota</taxon>
        <taxon>Metazoa</taxon>
        <taxon>Ecdysozoa</taxon>
        <taxon>Nematoda</taxon>
        <taxon>Enoplea</taxon>
        <taxon>Dorylaimia</taxon>
        <taxon>Mermithida</taxon>
        <taxon>Mermithoidea</taxon>
        <taxon>Mermithidae</taxon>
        <taxon>Romanomermis</taxon>
    </lineage>
</organism>
<name>A0A915I240_ROMCU</name>
<sequence length="60" mass="6974">MSESSKIAVPQNSGPQTERDGMQSTQRYRTKEKFSFRSVRLKVTVDHFKENCSYPFRSKG</sequence>
<dbReference type="Proteomes" id="UP000887565">
    <property type="component" value="Unplaced"/>
</dbReference>
<proteinExistence type="predicted"/>
<evidence type="ECO:0000313" key="2">
    <source>
        <dbReference type="Proteomes" id="UP000887565"/>
    </source>
</evidence>
<reference evidence="3" key="1">
    <citation type="submission" date="2022-11" db="UniProtKB">
        <authorList>
            <consortium name="WormBaseParasite"/>
        </authorList>
    </citation>
    <scope>IDENTIFICATION</scope>
</reference>
<feature type="compositionally biased region" description="Polar residues" evidence="1">
    <location>
        <begin position="1"/>
        <end position="27"/>
    </location>
</feature>
<keyword evidence="2" id="KW-1185">Reference proteome</keyword>
<dbReference type="WBParaSite" id="nRc.2.0.1.t07771-RA">
    <property type="protein sequence ID" value="nRc.2.0.1.t07771-RA"/>
    <property type="gene ID" value="nRc.2.0.1.g07771"/>
</dbReference>